<organism evidence="3 4">
    <name type="scientific">Ascaris lumbricoides</name>
    <name type="common">Giant roundworm</name>
    <dbReference type="NCBI Taxonomy" id="6252"/>
    <lineage>
        <taxon>Eukaryota</taxon>
        <taxon>Metazoa</taxon>
        <taxon>Ecdysozoa</taxon>
        <taxon>Nematoda</taxon>
        <taxon>Chromadorea</taxon>
        <taxon>Rhabditida</taxon>
        <taxon>Spirurina</taxon>
        <taxon>Ascaridomorpha</taxon>
        <taxon>Ascaridoidea</taxon>
        <taxon>Ascarididae</taxon>
        <taxon>Ascaris</taxon>
    </lineage>
</organism>
<protein>
    <submittedName>
        <fullName evidence="4">HTH CENPB-type domain-containing protein</fullName>
    </submittedName>
</protein>
<dbReference type="WBParaSite" id="ALUE_0000508901-mRNA-1">
    <property type="protein sequence ID" value="ALUE_0000508901-mRNA-1"/>
    <property type="gene ID" value="ALUE_0000508901"/>
</dbReference>
<evidence type="ECO:0000313" key="4">
    <source>
        <dbReference type="WBParaSite" id="ALUE_0000508901-mRNA-1"/>
    </source>
</evidence>
<name>A0A9J2P6B2_ASCLU</name>
<dbReference type="InterPro" id="IPR036388">
    <property type="entry name" value="WH-like_DNA-bd_sf"/>
</dbReference>
<feature type="region of interest" description="Disordered" evidence="2">
    <location>
        <begin position="50"/>
        <end position="80"/>
    </location>
</feature>
<keyword evidence="3" id="KW-1185">Reference proteome</keyword>
<evidence type="ECO:0000313" key="3">
    <source>
        <dbReference type="Proteomes" id="UP000036681"/>
    </source>
</evidence>
<sequence>MVMSINISLSESGPINLDDILKDVGAFRGEGASSSVGSIDVDSALVSKQKPIGSAKRKAGLAADEQRESSDDGQPCQPQEEEHNIFEAQHWVDDEAFKALEARTLRTIAESSAVNTDVVNGDTRKRHSYTLLFKRECVRRMRHGGISMNQMSRETGIDRRCLRSWLKQEAQLQEESQVECTRKRVSGGGRKASYIQLENKLNEWYQAETVSGRDVTYRKLNIAAYRLAKEFGMPNAVNYSKKFLAAWQKKNHLIFKPKNAHNDVISASAPSAFHLSNDDPEPKSLMDLLFEGIEGQFVEGMEPEACESADSVDLLSSQHSATVFTESNELMADTEIGDPPLLCAHEEGDGYGSETPPHLDMEGDDVGNMNTHLPGVHHSYHSQGVQTTDFSSSISEERCHEACTQTVTIPDQMYSSM</sequence>
<reference evidence="4" key="1">
    <citation type="submission" date="2023-03" db="UniProtKB">
        <authorList>
            <consortium name="WormBaseParasite"/>
        </authorList>
    </citation>
    <scope>IDENTIFICATION</scope>
</reference>
<proteinExistence type="predicted"/>
<evidence type="ECO:0000256" key="2">
    <source>
        <dbReference type="SAM" id="MobiDB-lite"/>
    </source>
</evidence>
<dbReference type="GO" id="GO:0005634">
    <property type="term" value="C:nucleus"/>
    <property type="evidence" value="ECO:0007669"/>
    <property type="project" value="UniProtKB-SubCell"/>
</dbReference>
<dbReference type="SUPFAM" id="SSF46689">
    <property type="entry name" value="Homeodomain-like"/>
    <property type="match status" value="1"/>
</dbReference>
<evidence type="ECO:0000256" key="1">
    <source>
        <dbReference type="ARBA" id="ARBA00004123"/>
    </source>
</evidence>
<dbReference type="AlphaFoldDB" id="A0A9J2P6B2"/>
<dbReference type="Gene3D" id="1.10.10.10">
    <property type="entry name" value="Winged helix-like DNA-binding domain superfamily/Winged helix DNA-binding domain"/>
    <property type="match status" value="1"/>
</dbReference>
<accession>A0A9J2P6B2</accession>
<dbReference type="Proteomes" id="UP000036681">
    <property type="component" value="Unplaced"/>
</dbReference>
<dbReference type="InterPro" id="IPR009057">
    <property type="entry name" value="Homeodomain-like_sf"/>
</dbReference>
<comment type="subcellular location">
    <subcellularLocation>
        <location evidence="1">Nucleus</location>
    </subcellularLocation>
</comment>